<proteinExistence type="predicted"/>
<dbReference type="InParanoid" id="A0A2K3DPB7"/>
<feature type="region of interest" description="Disordered" evidence="1">
    <location>
        <begin position="167"/>
        <end position="220"/>
    </location>
</feature>
<name>A0A2K3DPB7_CHLRE</name>
<evidence type="ECO:0000313" key="2">
    <source>
        <dbReference type="EMBL" id="PNW82379.1"/>
    </source>
</evidence>
<accession>A0A2K3DPB7</accession>
<dbReference type="KEGG" id="cre:CHLRE_06g278266v5"/>
<evidence type="ECO:0000313" key="3">
    <source>
        <dbReference type="Proteomes" id="UP000006906"/>
    </source>
</evidence>
<keyword evidence="3" id="KW-1185">Reference proteome</keyword>
<organism evidence="2 3">
    <name type="scientific">Chlamydomonas reinhardtii</name>
    <name type="common">Chlamydomonas smithii</name>
    <dbReference type="NCBI Taxonomy" id="3055"/>
    <lineage>
        <taxon>Eukaryota</taxon>
        <taxon>Viridiplantae</taxon>
        <taxon>Chlorophyta</taxon>
        <taxon>core chlorophytes</taxon>
        <taxon>Chlorophyceae</taxon>
        <taxon>CS clade</taxon>
        <taxon>Chlamydomonadales</taxon>
        <taxon>Chlamydomonadaceae</taxon>
        <taxon>Chlamydomonas</taxon>
    </lineage>
</organism>
<dbReference type="OrthoDB" id="418242at2759"/>
<dbReference type="GeneID" id="5723605"/>
<dbReference type="PaxDb" id="3055-EDO99557"/>
<sequence length="220" mass="23419">MADAEVAASGGAAGALSPAGALGRCPGPRLSSCSTTNTVKEPGSNWRAHSSRLLPAFKRRHCRAMGSIFIAWSALAVYLCGVQPDTGSVTSGLSQVLWERIRASRSQPGAAVRRRSLKLMVVILVVPWEAVSARTALATDPERDTAGRALTCRHQTRDSLVWSLVFQPDRPPAGRGGRKRKSSARDGSDVDSDGEEDGGSGEDAADTYRPQPRRRLEAAL</sequence>
<dbReference type="ExpressionAtlas" id="A0A2K3DPB7">
    <property type="expression patterns" value="baseline"/>
</dbReference>
<dbReference type="AlphaFoldDB" id="A0A2K3DPB7"/>
<feature type="compositionally biased region" description="Acidic residues" evidence="1">
    <location>
        <begin position="189"/>
        <end position="205"/>
    </location>
</feature>
<evidence type="ECO:0000256" key="1">
    <source>
        <dbReference type="SAM" id="MobiDB-lite"/>
    </source>
</evidence>
<gene>
    <name evidence="2" type="ORF">CHLRE_06g278266v5</name>
</gene>
<dbReference type="EMBL" id="CM008967">
    <property type="protein sequence ID" value="PNW82379.1"/>
    <property type="molecule type" value="Genomic_DNA"/>
</dbReference>
<reference evidence="2 3" key="1">
    <citation type="journal article" date="2007" name="Science">
        <title>The Chlamydomonas genome reveals the evolution of key animal and plant functions.</title>
        <authorList>
            <person name="Merchant S.S."/>
            <person name="Prochnik S.E."/>
            <person name="Vallon O."/>
            <person name="Harris E.H."/>
            <person name="Karpowicz S.J."/>
            <person name="Witman G.B."/>
            <person name="Terry A."/>
            <person name="Salamov A."/>
            <person name="Fritz-Laylin L.K."/>
            <person name="Marechal-Drouard L."/>
            <person name="Marshall W.F."/>
            <person name="Qu L.H."/>
            <person name="Nelson D.R."/>
            <person name="Sanderfoot A.A."/>
            <person name="Spalding M.H."/>
            <person name="Kapitonov V.V."/>
            <person name="Ren Q."/>
            <person name="Ferris P."/>
            <person name="Lindquist E."/>
            <person name="Shapiro H."/>
            <person name="Lucas S.M."/>
            <person name="Grimwood J."/>
            <person name="Schmutz J."/>
            <person name="Cardol P."/>
            <person name="Cerutti H."/>
            <person name="Chanfreau G."/>
            <person name="Chen C.L."/>
            <person name="Cognat V."/>
            <person name="Croft M.T."/>
            <person name="Dent R."/>
            <person name="Dutcher S."/>
            <person name="Fernandez E."/>
            <person name="Fukuzawa H."/>
            <person name="Gonzalez-Ballester D."/>
            <person name="Gonzalez-Halphen D."/>
            <person name="Hallmann A."/>
            <person name="Hanikenne M."/>
            <person name="Hippler M."/>
            <person name="Inwood W."/>
            <person name="Jabbari K."/>
            <person name="Kalanon M."/>
            <person name="Kuras R."/>
            <person name="Lefebvre P.A."/>
            <person name="Lemaire S.D."/>
            <person name="Lobanov A.V."/>
            <person name="Lohr M."/>
            <person name="Manuell A."/>
            <person name="Meier I."/>
            <person name="Mets L."/>
            <person name="Mittag M."/>
            <person name="Mittelmeier T."/>
            <person name="Moroney J.V."/>
            <person name="Moseley J."/>
            <person name="Napoli C."/>
            <person name="Nedelcu A.M."/>
            <person name="Niyogi K."/>
            <person name="Novoselov S.V."/>
            <person name="Paulsen I.T."/>
            <person name="Pazour G."/>
            <person name="Purton S."/>
            <person name="Ral J.P."/>
            <person name="Riano-Pachon D.M."/>
            <person name="Riekhof W."/>
            <person name="Rymarquis L."/>
            <person name="Schroda M."/>
            <person name="Stern D."/>
            <person name="Umen J."/>
            <person name="Willows R."/>
            <person name="Wilson N."/>
            <person name="Zimmer S.L."/>
            <person name="Allmer J."/>
            <person name="Balk J."/>
            <person name="Bisova K."/>
            <person name="Chen C.J."/>
            <person name="Elias M."/>
            <person name="Gendler K."/>
            <person name="Hauser C."/>
            <person name="Lamb M.R."/>
            <person name="Ledford H."/>
            <person name="Long J.C."/>
            <person name="Minagawa J."/>
            <person name="Page M.D."/>
            <person name="Pan J."/>
            <person name="Pootakham W."/>
            <person name="Roje S."/>
            <person name="Rose A."/>
            <person name="Stahlberg E."/>
            <person name="Terauchi A.M."/>
            <person name="Yang P."/>
            <person name="Ball S."/>
            <person name="Bowler C."/>
            <person name="Dieckmann C.L."/>
            <person name="Gladyshev V.N."/>
            <person name="Green P."/>
            <person name="Jorgensen R."/>
            <person name="Mayfield S."/>
            <person name="Mueller-Roeber B."/>
            <person name="Rajamani S."/>
            <person name="Sayre R.T."/>
            <person name="Brokstein P."/>
            <person name="Dubchak I."/>
            <person name="Goodstein D."/>
            <person name="Hornick L."/>
            <person name="Huang Y.W."/>
            <person name="Jhaveri J."/>
            <person name="Luo Y."/>
            <person name="Martinez D."/>
            <person name="Ngau W.C."/>
            <person name="Otillar B."/>
            <person name="Poliakov A."/>
            <person name="Porter A."/>
            <person name="Szajkowski L."/>
            <person name="Werner G."/>
            <person name="Zhou K."/>
            <person name="Grigoriev I.V."/>
            <person name="Rokhsar D.S."/>
            <person name="Grossman A.R."/>
        </authorList>
    </citation>
    <scope>NUCLEOTIDE SEQUENCE [LARGE SCALE GENOMIC DNA]</scope>
    <source>
        <strain evidence="3">CC-503</strain>
    </source>
</reference>
<dbReference type="RefSeq" id="XP_001697972.2">
    <property type="nucleotide sequence ID" value="XM_001697920.3"/>
</dbReference>
<dbReference type="Gramene" id="PNW82379">
    <property type="protein sequence ID" value="PNW82379"/>
    <property type="gene ID" value="CHLRE_06g278266v5"/>
</dbReference>
<protein>
    <submittedName>
        <fullName evidence="2">Uncharacterized protein</fullName>
    </submittedName>
</protein>
<dbReference type="Proteomes" id="UP000006906">
    <property type="component" value="Chromosome 6"/>
</dbReference>